<name>A0A814JR28_9BILA</name>
<evidence type="ECO:0000313" key="4">
    <source>
        <dbReference type="EMBL" id="CAF1040666.1"/>
    </source>
</evidence>
<feature type="domain" description="Fe2OG dioxygenase" evidence="3">
    <location>
        <begin position="206"/>
        <end position="303"/>
    </location>
</feature>
<organism evidence="4 5">
    <name type="scientific">Adineta steineri</name>
    <dbReference type="NCBI Taxonomy" id="433720"/>
    <lineage>
        <taxon>Eukaryota</taxon>
        <taxon>Metazoa</taxon>
        <taxon>Spiralia</taxon>
        <taxon>Gnathifera</taxon>
        <taxon>Rotifera</taxon>
        <taxon>Eurotatoria</taxon>
        <taxon>Bdelloidea</taxon>
        <taxon>Adinetida</taxon>
        <taxon>Adinetidae</taxon>
        <taxon>Adineta</taxon>
    </lineage>
</organism>
<dbReference type="GO" id="GO:0046872">
    <property type="term" value="F:metal ion binding"/>
    <property type="evidence" value="ECO:0007669"/>
    <property type="project" value="UniProtKB-KW"/>
</dbReference>
<dbReference type="InterPro" id="IPR027443">
    <property type="entry name" value="IPNS-like_sf"/>
</dbReference>
<evidence type="ECO:0000259" key="3">
    <source>
        <dbReference type="PROSITE" id="PS51471"/>
    </source>
</evidence>
<dbReference type="Proteomes" id="UP000663860">
    <property type="component" value="Unassembled WGS sequence"/>
</dbReference>
<dbReference type="InterPro" id="IPR044861">
    <property type="entry name" value="IPNS-like_FE2OG_OXY"/>
</dbReference>
<evidence type="ECO:0000256" key="1">
    <source>
        <dbReference type="RuleBase" id="RU003682"/>
    </source>
</evidence>
<feature type="transmembrane region" description="Helical" evidence="2">
    <location>
        <begin position="154"/>
        <end position="176"/>
    </location>
</feature>
<dbReference type="PROSITE" id="PS51471">
    <property type="entry name" value="FE2OG_OXY"/>
    <property type="match status" value="1"/>
</dbReference>
<evidence type="ECO:0000313" key="5">
    <source>
        <dbReference type="Proteomes" id="UP000663860"/>
    </source>
</evidence>
<dbReference type="InterPro" id="IPR005123">
    <property type="entry name" value="Oxoglu/Fe-dep_dioxygenase_dom"/>
</dbReference>
<gene>
    <name evidence="4" type="ORF">IZO911_LOCUS19771</name>
</gene>
<dbReference type="Pfam" id="PF14145">
    <property type="entry name" value="YrhK"/>
    <property type="match status" value="1"/>
</dbReference>
<keyword evidence="1" id="KW-0479">Metal-binding</keyword>
<dbReference type="Pfam" id="PF03171">
    <property type="entry name" value="2OG-FeII_Oxy"/>
    <property type="match status" value="1"/>
</dbReference>
<keyword evidence="1" id="KW-0560">Oxidoreductase</keyword>
<evidence type="ECO:0000256" key="2">
    <source>
        <dbReference type="SAM" id="Phobius"/>
    </source>
</evidence>
<feature type="transmembrane region" description="Helical" evidence="2">
    <location>
        <begin position="112"/>
        <end position="133"/>
    </location>
</feature>
<comment type="caution">
    <text evidence="4">The sequence shown here is derived from an EMBL/GenBank/DDBJ whole genome shotgun (WGS) entry which is preliminary data.</text>
</comment>
<dbReference type="InterPro" id="IPR025424">
    <property type="entry name" value="YrhK_domain"/>
</dbReference>
<dbReference type="AlphaFoldDB" id="A0A814JR28"/>
<dbReference type="InterPro" id="IPR050231">
    <property type="entry name" value="Iron_ascorbate_oxido_reductase"/>
</dbReference>
<keyword evidence="2" id="KW-0812">Transmembrane</keyword>
<proteinExistence type="inferred from homology"/>
<feature type="transmembrane region" description="Helical" evidence="2">
    <location>
        <begin position="80"/>
        <end position="100"/>
    </location>
</feature>
<keyword evidence="1" id="KW-0408">Iron</keyword>
<sequence>MYFTNVYRNYKQALDVGAWLFIIGSACFLLDDLQDWFHYRIGILLTLKYGEKDNVDATINHIDKKQKTFFDRYRRIKINLNYLASILGSLLYLVGSVFFLPKFEDKEIVGDILFIVGAAVISLSEGCKIYRFACTSALDSNDTQFHVKNIRHNLQAIFISCFALFGGVFDFIGAILKLISIVHNIADLALELNENTFDRNYRNDNALYGLRLTRYLPNKNDQELAFGEHQDYLGFTLLQNDNVPGLEVYMNGKWFRVDPKANSLLLNGGEFIEKWTNNYWISIKHRVARVEQLRYSIVFLTGPDLNTHIETLSCKNCTLTKSKYSPITVIEHLKQKQMATLHY</sequence>
<dbReference type="GO" id="GO:0016491">
    <property type="term" value="F:oxidoreductase activity"/>
    <property type="evidence" value="ECO:0007669"/>
    <property type="project" value="UniProtKB-KW"/>
</dbReference>
<dbReference type="PANTHER" id="PTHR47990">
    <property type="entry name" value="2-OXOGLUTARATE (2OG) AND FE(II)-DEPENDENT OXYGENASE SUPERFAMILY PROTEIN-RELATED"/>
    <property type="match status" value="1"/>
</dbReference>
<keyword evidence="2" id="KW-0472">Membrane</keyword>
<protein>
    <recommendedName>
        <fullName evidence="3">Fe2OG dioxygenase domain-containing protein</fullName>
    </recommendedName>
</protein>
<comment type="similarity">
    <text evidence="1">Belongs to the iron/ascorbate-dependent oxidoreductase family.</text>
</comment>
<accession>A0A814JR28</accession>
<dbReference type="EMBL" id="CAJNOE010000200">
    <property type="protein sequence ID" value="CAF1040666.1"/>
    <property type="molecule type" value="Genomic_DNA"/>
</dbReference>
<reference evidence="4" key="1">
    <citation type="submission" date="2021-02" db="EMBL/GenBank/DDBJ databases">
        <authorList>
            <person name="Nowell W R."/>
        </authorList>
    </citation>
    <scope>NUCLEOTIDE SEQUENCE</scope>
</reference>
<dbReference type="SUPFAM" id="SSF51197">
    <property type="entry name" value="Clavaminate synthase-like"/>
    <property type="match status" value="1"/>
</dbReference>
<keyword evidence="2" id="KW-1133">Transmembrane helix</keyword>
<dbReference type="Gene3D" id="2.60.120.330">
    <property type="entry name" value="B-lactam Antibiotic, Isopenicillin N Synthase, Chain"/>
    <property type="match status" value="1"/>
</dbReference>